<dbReference type="InterPro" id="IPR036390">
    <property type="entry name" value="WH_DNA-bd_sf"/>
</dbReference>
<dbReference type="PANTHER" id="PTHR33164:SF43">
    <property type="entry name" value="HTH-TYPE TRANSCRIPTIONAL REPRESSOR YETL"/>
    <property type="match status" value="1"/>
</dbReference>
<evidence type="ECO:0000259" key="1">
    <source>
        <dbReference type="PROSITE" id="PS50995"/>
    </source>
</evidence>
<organism evidence="2 3">
    <name type="scientific">Dactylosporangium siamense</name>
    <dbReference type="NCBI Taxonomy" id="685454"/>
    <lineage>
        <taxon>Bacteria</taxon>
        <taxon>Bacillati</taxon>
        <taxon>Actinomycetota</taxon>
        <taxon>Actinomycetes</taxon>
        <taxon>Micromonosporales</taxon>
        <taxon>Micromonosporaceae</taxon>
        <taxon>Dactylosporangium</taxon>
    </lineage>
</organism>
<protein>
    <recommendedName>
        <fullName evidence="1">HTH marR-type domain-containing protein</fullName>
    </recommendedName>
</protein>
<dbReference type="SMART" id="SM00347">
    <property type="entry name" value="HTH_MARR"/>
    <property type="match status" value="1"/>
</dbReference>
<dbReference type="GO" id="GO:0003700">
    <property type="term" value="F:DNA-binding transcription factor activity"/>
    <property type="evidence" value="ECO:0007669"/>
    <property type="project" value="InterPro"/>
</dbReference>
<accession>A0A919PMU3</accession>
<dbReference type="InterPro" id="IPR000835">
    <property type="entry name" value="HTH_MarR-typ"/>
</dbReference>
<dbReference type="InterPro" id="IPR036388">
    <property type="entry name" value="WH-like_DNA-bd_sf"/>
</dbReference>
<dbReference type="Gene3D" id="1.10.10.10">
    <property type="entry name" value="Winged helix-like DNA-binding domain superfamily/Winged helix DNA-binding domain"/>
    <property type="match status" value="1"/>
</dbReference>
<reference evidence="2" key="1">
    <citation type="submission" date="2021-01" db="EMBL/GenBank/DDBJ databases">
        <title>Whole genome shotgun sequence of Dactylosporangium siamense NBRC 106093.</title>
        <authorList>
            <person name="Komaki H."/>
            <person name="Tamura T."/>
        </authorList>
    </citation>
    <scope>NUCLEOTIDE SEQUENCE</scope>
    <source>
        <strain evidence="2">NBRC 106093</strain>
    </source>
</reference>
<dbReference type="GO" id="GO:0006950">
    <property type="term" value="P:response to stress"/>
    <property type="evidence" value="ECO:0007669"/>
    <property type="project" value="TreeGrafter"/>
</dbReference>
<evidence type="ECO:0000313" key="3">
    <source>
        <dbReference type="Proteomes" id="UP000660611"/>
    </source>
</evidence>
<feature type="domain" description="HTH marR-type" evidence="1">
    <location>
        <begin position="10"/>
        <end position="142"/>
    </location>
</feature>
<dbReference type="PROSITE" id="PS50995">
    <property type="entry name" value="HTH_MARR_2"/>
    <property type="match status" value="1"/>
</dbReference>
<dbReference type="AlphaFoldDB" id="A0A919PMU3"/>
<keyword evidence="3" id="KW-1185">Reference proteome</keyword>
<dbReference type="InterPro" id="IPR039422">
    <property type="entry name" value="MarR/SlyA-like"/>
</dbReference>
<dbReference type="RefSeq" id="WP_203848613.1">
    <property type="nucleotide sequence ID" value="NZ_BAAAVW010000016.1"/>
</dbReference>
<sequence>MDPQKRAELQGRAMRELSIAHQLAETRLNRALRPLGLTMTHTAVLLHLANAGPCSVGDIAAAMEVNQPAVSKTLKTLAERGAVTVAAAADDARRREVALTPLGGDLIGQAMQAMHPDATVAFAGLDDARLIHLVELLAEVRATLDGARG</sequence>
<dbReference type="Pfam" id="PF12802">
    <property type="entry name" value="MarR_2"/>
    <property type="match status" value="1"/>
</dbReference>
<dbReference type="SUPFAM" id="SSF46785">
    <property type="entry name" value="Winged helix' DNA-binding domain"/>
    <property type="match status" value="1"/>
</dbReference>
<dbReference type="Proteomes" id="UP000660611">
    <property type="component" value="Unassembled WGS sequence"/>
</dbReference>
<name>A0A919PMU3_9ACTN</name>
<dbReference type="EMBL" id="BONQ01000077">
    <property type="protein sequence ID" value="GIG46859.1"/>
    <property type="molecule type" value="Genomic_DNA"/>
</dbReference>
<comment type="caution">
    <text evidence="2">The sequence shown here is derived from an EMBL/GenBank/DDBJ whole genome shotgun (WGS) entry which is preliminary data.</text>
</comment>
<dbReference type="PANTHER" id="PTHR33164">
    <property type="entry name" value="TRANSCRIPTIONAL REGULATOR, MARR FAMILY"/>
    <property type="match status" value="1"/>
</dbReference>
<gene>
    <name evidence="2" type="ORF">Dsi01nite_049000</name>
</gene>
<evidence type="ECO:0000313" key="2">
    <source>
        <dbReference type="EMBL" id="GIG46859.1"/>
    </source>
</evidence>
<proteinExistence type="predicted"/>